<sequence>METNNVPLQEELTFPIEMHNDNCDDNLIATAFEEITRYSEQNYSDNLVMNESDNNFNSPGTYEGNAIAYFAGYIAHNGYENTKCDNCRETNMKTPVEGSNDNEIYIQLIEYEHKNEDGPEIEWLSRPTDTFLNIVAL</sequence>
<reference evidence="1" key="1">
    <citation type="submission" date="2024-04" db="EMBL/GenBank/DDBJ databases">
        <authorList>
            <consortium name="Molecular Ecology Group"/>
        </authorList>
    </citation>
    <scope>NUCLEOTIDE SEQUENCE</scope>
</reference>
<gene>
    <name evidence="1" type="ORF">LPLAT_LOCUS4670</name>
</gene>
<organism evidence="1 2">
    <name type="scientific">Lasius platythorax</name>
    <dbReference type="NCBI Taxonomy" id="488582"/>
    <lineage>
        <taxon>Eukaryota</taxon>
        <taxon>Metazoa</taxon>
        <taxon>Ecdysozoa</taxon>
        <taxon>Arthropoda</taxon>
        <taxon>Hexapoda</taxon>
        <taxon>Insecta</taxon>
        <taxon>Pterygota</taxon>
        <taxon>Neoptera</taxon>
        <taxon>Endopterygota</taxon>
        <taxon>Hymenoptera</taxon>
        <taxon>Apocrita</taxon>
        <taxon>Aculeata</taxon>
        <taxon>Formicoidea</taxon>
        <taxon>Formicidae</taxon>
        <taxon>Formicinae</taxon>
        <taxon>Lasius</taxon>
        <taxon>Lasius</taxon>
    </lineage>
</organism>
<proteinExistence type="predicted"/>
<protein>
    <submittedName>
        <fullName evidence="1">Uncharacterized protein</fullName>
    </submittedName>
</protein>
<name>A0AAV2NGE7_9HYME</name>
<keyword evidence="2" id="KW-1185">Reference proteome</keyword>
<dbReference type="AlphaFoldDB" id="A0AAV2NGE7"/>
<dbReference type="EMBL" id="OZ034838">
    <property type="protein sequence ID" value="CAL1678889.1"/>
    <property type="molecule type" value="Genomic_DNA"/>
</dbReference>
<evidence type="ECO:0000313" key="2">
    <source>
        <dbReference type="Proteomes" id="UP001497644"/>
    </source>
</evidence>
<accession>A0AAV2NGE7</accession>
<dbReference type="Proteomes" id="UP001497644">
    <property type="component" value="Chromosome 15"/>
</dbReference>
<evidence type="ECO:0000313" key="1">
    <source>
        <dbReference type="EMBL" id="CAL1678889.1"/>
    </source>
</evidence>